<protein>
    <submittedName>
        <fullName evidence="3">Uncharacterized protein</fullName>
    </submittedName>
</protein>
<organism evidence="3 4">
    <name type="scientific">Phytophthora cactorum</name>
    <dbReference type="NCBI Taxonomy" id="29920"/>
    <lineage>
        <taxon>Eukaryota</taxon>
        <taxon>Sar</taxon>
        <taxon>Stramenopiles</taxon>
        <taxon>Oomycota</taxon>
        <taxon>Peronosporomycetes</taxon>
        <taxon>Peronosporales</taxon>
        <taxon>Peronosporaceae</taxon>
        <taxon>Phytophthora</taxon>
    </lineage>
</organism>
<dbReference type="GO" id="GO:0005776">
    <property type="term" value="C:autophagosome"/>
    <property type="evidence" value="ECO:0007669"/>
    <property type="project" value="TreeGrafter"/>
</dbReference>
<feature type="region of interest" description="Disordered" evidence="2">
    <location>
        <begin position="1"/>
        <end position="75"/>
    </location>
</feature>
<accession>A0A8T1EDT4</accession>
<feature type="coiled-coil region" evidence="1">
    <location>
        <begin position="1120"/>
        <end position="1175"/>
    </location>
</feature>
<feature type="coiled-coil region" evidence="1">
    <location>
        <begin position="101"/>
        <end position="352"/>
    </location>
</feature>
<evidence type="ECO:0000256" key="2">
    <source>
        <dbReference type="SAM" id="MobiDB-lite"/>
    </source>
</evidence>
<dbReference type="VEuPathDB" id="FungiDB:PC110_g2693"/>
<comment type="caution">
    <text evidence="3">The sequence shown here is derived from an EMBL/GenBank/DDBJ whole genome shotgun (WGS) entry which is preliminary data.</text>
</comment>
<dbReference type="GO" id="GO:0005770">
    <property type="term" value="C:late endosome"/>
    <property type="evidence" value="ECO:0007669"/>
    <property type="project" value="TreeGrafter"/>
</dbReference>
<evidence type="ECO:0000256" key="1">
    <source>
        <dbReference type="SAM" id="Coils"/>
    </source>
</evidence>
<name>A0A8T1EDT4_9STRA</name>
<feature type="coiled-coil region" evidence="1">
    <location>
        <begin position="619"/>
        <end position="667"/>
    </location>
</feature>
<dbReference type="EMBL" id="RCMK01000031">
    <property type="protein sequence ID" value="KAG2952964.1"/>
    <property type="molecule type" value="Genomic_DNA"/>
</dbReference>
<dbReference type="GO" id="GO:0072383">
    <property type="term" value="P:plus-end-directed vesicle transport along microtubule"/>
    <property type="evidence" value="ECO:0007669"/>
    <property type="project" value="TreeGrafter"/>
</dbReference>
<feature type="coiled-coil region" evidence="1">
    <location>
        <begin position="452"/>
        <end position="479"/>
    </location>
</feature>
<dbReference type="AlphaFoldDB" id="A0A8T1EDT4"/>
<gene>
    <name evidence="3" type="ORF">PC117_g2416</name>
</gene>
<feature type="coiled-coil region" evidence="1">
    <location>
        <begin position="926"/>
        <end position="1093"/>
    </location>
</feature>
<dbReference type="PANTHER" id="PTHR46753:SF2">
    <property type="entry name" value="FYVE AND COILED-COIL DOMAIN-CONTAINING PROTEIN 1"/>
    <property type="match status" value="1"/>
</dbReference>
<feature type="coiled-coil region" evidence="1">
    <location>
        <begin position="389"/>
        <end position="423"/>
    </location>
</feature>
<feature type="region of interest" description="Disordered" evidence="2">
    <location>
        <begin position="491"/>
        <end position="511"/>
    </location>
</feature>
<dbReference type="GO" id="GO:0005764">
    <property type="term" value="C:lysosome"/>
    <property type="evidence" value="ECO:0007669"/>
    <property type="project" value="TreeGrafter"/>
</dbReference>
<dbReference type="GO" id="GO:1901098">
    <property type="term" value="P:positive regulation of autophagosome maturation"/>
    <property type="evidence" value="ECO:0007669"/>
    <property type="project" value="TreeGrafter"/>
</dbReference>
<keyword evidence="1" id="KW-0175">Coiled coil</keyword>
<reference evidence="3" key="1">
    <citation type="submission" date="2018-10" db="EMBL/GenBank/DDBJ databases">
        <title>Effector identification in a new, highly contiguous assembly of the strawberry crown rot pathogen Phytophthora cactorum.</title>
        <authorList>
            <person name="Armitage A.D."/>
            <person name="Nellist C.F."/>
            <person name="Bates H."/>
            <person name="Vickerstaff R.J."/>
            <person name="Harrison R.J."/>
        </authorList>
    </citation>
    <scope>NUCLEOTIDE SEQUENCE</scope>
    <source>
        <strain evidence="3">4040</strain>
    </source>
</reference>
<feature type="coiled-coil region" evidence="1">
    <location>
        <begin position="515"/>
        <end position="591"/>
    </location>
</feature>
<evidence type="ECO:0000313" key="4">
    <source>
        <dbReference type="Proteomes" id="UP000736787"/>
    </source>
</evidence>
<evidence type="ECO:0000313" key="3">
    <source>
        <dbReference type="EMBL" id="KAG2952964.1"/>
    </source>
</evidence>
<dbReference type="PANTHER" id="PTHR46753">
    <property type="entry name" value="FYVE AND COILED-COIL DOMAIN-CONTAINING PROTEIN 1"/>
    <property type="match status" value="1"/>
</dbReference>
<proteinExistence type="predicted"/>
<feature type="compositionally biased region" description="Pro residues" evidence="2">
    <location>
        <begin position="35"/>
        <end position="56"/>
    </location>
</feature>
<feature type="coiled-coil region" evidence="1">
    <location>
        <begin position="706"/>
        <end position="900"/>
    </location>
</feature>
<sequence length="1242" mass="140087">MWTVLFGDNEDDAGTAQPTRGPVKTPVSPQHSTPPVTPSPLEPLTPSTPPPQPQPQPRRTNPVPEAKGGEGDDSAMGMLLKRLNNLMIKVGEHEFEKRTLVDQMEKERKLLTAKISGLEKQMEDLKDQNVQLQYKIEYTSEPMLMERVQDVTDMRDALADVKKQLEAELQEKDTELREMKTALAVKDKELSTLREEYEKQIEDLTAEREAAKLEAADAVRVASEAASGKYEEQLKEKDVALQAITQEKETLETSLAEKEQALHEAEAATNEVRRNLEKVQRQGETDAKTLEQLRQELEQAAQEHEQKLQQLKDEGQQKLEALEALEALEKHAQEQEDIATEKTQELEDYKHDCVELWKINEELKQQIALTSAETMIKHAELRENALSGQTVLQDKVTELENQLEELQEQLNRKSQEVAELQAEAESRTMVDDEASGEDDDKFVVVGGDGGAISILTEQVATAQRELTEAMELNLHLNNRNAWLEEQYQMLSSVQSEGDDEQEDAGVTKPSPEERIAALEQELQEARRAANEKAEHVSNLEQNYSALSTEFDRLHSAHNELVEVKQTDDATLNSLRQELESLRVSQANASDKDQALYAKDQELAELRSSNISMIGDVERLRDVESQLQQVHDALIKAQNDLAEAQAANASLQQELDELRNISAAASKNGEHLTAMQNELNQTRSEKDVVAAKLTQSQASVHDLQLKIQELEGIVNSQINDKKSLEQQLQNLQEMAQENMEGSYELQANLESTMEELEKTRAQLRTEQEKSVALQQSVEEMKQSSISREDLERAQSEIARLEQQVRHFHSLEQSLNQQLQEAVRSKDSIAAELHTARSERVAAEEEHKRLKVSYEQAAAQLSSAQSSTGELQRSNDDLSHSLEQTRAKSMQAEQQMNAMRVEQSEMLKQVETLTKKNLSLVSEIQGMRDEADKQQQVARGQLEQLKAAHGDVQRQLAEATQALQSKDAEAAADAQRSQAQLEDLANRYKADKQSSDQQLAQLNAECEHLRQVQYEAKTTLERSQHELEQIRVQLNATQQEKFSLEAELGQLRGLSDEKAHLLQEADEQKRVNQRLEETNRELEGLLQKSKAYCEELSRDSEDKVSRVEEFARHMEQEARDEIDRIAHENGVLRDELEQLAQARFEETNAHDELRVKLAELQAENNVLSARAHRLTQQLSQYTDLPEDDELAGAGQGQTPDLWELLSSGMEQLKADLELASKYAASIDASSVDGGIGDESFTVAN</sequence>
<dbReference type="Proteomes" id="UP000736787">
    <property type="component" value="Unassembled WGS sequence"/>
</dbReference>